<gene>
    <name evidence="2" type="ORF">CZ814_01095</name>
</gene>
<feature type="transmembrane region" description="Helical" evidence="1">
    <location>
        <begin position="14"/>
        <end position="32"/>
    </location>
</feature>
<proteinExistence type="predicted"/>
<dbReference type="Proteomes" id="UP000191116">
    <property type="component" value="Unassembled WGS sequence"/>
</dbReference>
<keyword evidence="1" id="KW-0472">Membrane</keyword>
<evidence type="ECO:0000313" key="2">
    <source>
        <dbReference type="EMBL" id="SKA06537.1"/>
    </source>
</evidence>
<keyword evidence="1" id="KW-0812">Transmembrane</keyword>
<keyword evidence="1" id="KW-1133">Transmembrane helix</keyword>
<organism evidence="2 3">
    <name type="scientific">Photobacterium toruni</name>
    <dbReference type="NCBI Taxonomy" id="1935446"/>
    <lineage>
        <taxon>Bacteria</taxon>
        <taxon>Pseudomonadati</taxon>
        <taxon>Pseudomonadota</taxon>
        <taxon>Gammaproteobacteria</taxon>
        <taxon>Vibrionales</taxon>
        <taxon>Vibrionaceae</taxon>
        <taxon>Photobacterium</taxon>
    </lineage>
</organism>
<dbReference type="EMBL" id="FUWP01000003">
    <property type="protein sequence ID" value="SKA06537.1"/>
    <property type="molecule type" value="Genomic_DNA"/>
</dbReference>
<feature type="transmembrane region" description="Helical" evidence="1">
    <location>
        <begin position="137"/>
        <end position="153"/>
    </location>
</feature>
<dbReference type="OrthoDB" id="5916560at2"/>
<protein>
    <submittedName>
        <fullName evidence="2">Uncharacterized protein</fullName>
    </submittedName>
</protein>
<feature type="transmembrane region" description="Helical" evidence="1">
    <location>
        <begin position="113"/>
        <end position="130"/>
    </location>
</feature>
<feature type="transmembrane region" description="Helical" evidence="1">
    <location>
        <begin position="52"/>
        <end position="71"/>
    </location>
</feature>
<name>A0A1T4QSF5_9GAMM</name>
<reference evidence="2 3" key="1">
    <citation type="submission" date="2017-02" db="EMBL/GenBank/DDBJ databases">
        <authorList>
            <person name="Peterson S.W."/>
        </authorList>
    </citation>
    <scope>NUCLEOTIDE SEQUENCE [LARGE SCALE GENOMIC DNA]</scope>
    <source>
        <strain evidence="2 3">CECT 9189</strain>
    </source>
</reference>
<feature type="transmembrane region" description="Helical" evidence="1">
    <location>
        <begin position="83"/>
        <end position="107"/>
    </location>
</feature>
<sequence length="189" mass="21372">MLRDVAVIDLLKDILGWTSVVFYILITIFNTMKVTRYAAFASATNDTIWSILMGWWPKVILNLSVTAINLYRYFKDFTQTAKIVIQLLAAVMVIGISYIIYIAVNAFIAEPTLAVGLQFVDLGVIVIALYMTELKKYRILMLLSGFVGMVGYFGNPQMMVIKALVIIIMSYKLFTTRNDTLEQQAAENK</sequence>
<accession>A0A1T4QSF5</accession>
<evidence type="ECO:0000313" key="3">
    <source>
        <dbReference type="Proteomes" id="UP000191116"/>
    </source>
</evidence>
<dbReference type="AlphaFoldDB" id="A0A1T4QSF5"/>
<dbReference type="RefSeq" id="WP_080173978.1">
    <property type="nucleotide sequence ID" value="NZ_AP024855.1"/>
</dbReference>
<evidence type="ECO:0000256" key="1">
    <source>
        <dbReference type="SAM" id="Phobius"/>
    </source>
</evidence>